<protein>
    <submittedName>
        <fullName evidence="1">Uncharacterized protein</fullName>
    </submittedName>
</protein>
<proteinExistence type="predicted"/>
<evidence type="ECO:0000313" key="2">
    <source>
        <dbReference type="Proteomes" id="UP000007875"/>
    </source>
</evidence>
<dbReference type="HOGENOM" id="CLU_2114352_0_0_1"/>
<sequence>MGKTSNLYWEVAIRMMNTSTPSTKSLTGIWEKDDRVDRCTKLFPTQVTTNQKEPFGGSKDIVTADLDALPVMLLKCVLHPISVHSDLVNRCVVQHFMKDLGMMKHFEMLRHFLLL</sequence>
<organism evidence="1 2">
    <name type="scientific">Ciona savignyi</name>
    <name type="common">Pacific transparent sea squirt</name>
    <dbReference type="NCBI Taxonomy" id="51511"/>
    <lineage>
        <taxon>Eukaryota</taxon>
        <taxon>Metazoa</taxon>
        <taxon>Chordata</taxon>
        <taxon>Tunicata</taxon>
        <taxon>Ascidiacea</taxon>
        <taxon>Phlebobranchia</taxon>
        <taxon>Cionidae</taxon>
        <taxon>Ciona</taxon>
    </lineage>
</organism>
<dbReference type="STRING" id="51511.ENSCSAVP00000001839"/>
<reference evidence="1" key="2">
    <citation type="submission" date="2025-08" db="UniProtKB">
        <authorList>
            <consortium name="Ensembl"/>
        </authorList>
    </citation>
    <scope>IDENTIFICATION</scope>
</reference>
<dbReference type="InParanoid" id="H2Y941"/>
<keyword evidence="2" id="KW-1185">Reference proteome</keyword>
<dbReference type="Ensembl" id="ENSCSAVT00000001872.1">
    <property type="protein sequence ID" value="ENSCSAVP00000001839.1"/>
    <property type="gene ID" value="ENSCSAVG00000001076.1"/>
</dbReference>
<evidence type="ECO:0000313" key="1">
    <source>
        <dbReference type="Ensembl" id="ENSCSAVP00000001839.1"/>
    </source>
</evidence>
<name>H2Y941_CIOSA</name>
<dbReference type="Proteomes" id="UP000007875">
    <property type="component" value="Unassembled WGS sequence"/>
</dbReference>
<reference evidence="1" key="3">
    <citation type="submission" date="2025-09" db="UniProtKB">
        <authorList>
            <consortium name="Ensembl"/>
        </authorList>
    </citation>
    <scope>IDENTIFICATION</scope>
</reference>
<dbReference type="AlphaFoldDB" id="H2Y941"/>
<accession>H2Y941</accession>
<reference evidence="2" key="1">
    <citation type="submission" date="2003-08" db="EMBL/GenBank/DDBJ databases">
        <authorList>
            <person name="Birren B."/>
            <person name="Nusbaum C."/>
            <person name="Abebe A."/>
            <person name="Abouelleil A."/>
            <person name="Adekoya E."/>
            <person name="Ait-zahra M."/>
            <person name="Allen N."/>
            <person name="Allen T."/>
            <person name="An P."/>
            <person name="Anderson M."/>
            <person name="Anderson S."/>
            <person name="Arachchi H."/>
            <person name="Armbruster J."/>
            <person name="Bachantsang P."/>
            <person name="Baldwin J."/>
            <person name="Barry A."/>
            <person name="Bayul T."/>
            <person name="Blitshsteyn B."/>
            <person name="Bloom T."/>
            <person name="Blye J."/>
            <person name="Boguslavskiy L."/>
            <person name="Borowsky M."/>
            <person name="Boukhgalter B."/>
            <person name="Brunache A."/>
            <person name="Butler J."/>
            <person name="Calixte N."/>
            <person name="Calvo S."/>
            <person name="Camarata J."/>
            <person name="Campo K."/>
            <person name="Chang J."/>
            <person name="Cheshatsang Y."/>
            <person name="Citroen M."/>
            <person name="Collymore A."/>
            <person name="Considine T."/>
            <person name="Cook A."/>
            <person name="Cooke P."/>
            <person name="Corum B."/>
            <person name="Cuomo C."/>
            <person name="David R."/>
            <person name="Dawoe T."/>
            <person name="Degray S."/>
            <person name="Dodge S."/>
            <person name="Dooley K."/>
            <person name="Dorje P."/>
            <person name="Dorjee K."/>
            <person name="Dorris L."/>
            <person name="Duffey N."/>
            <person name="Dupes A."/>
            <person name="Elkins T."/>
            <person name="Engels R."/>
            <person name="Erickson J."/>
            <person name="Farina A."/>
            <person name="Faro S."/>
            <person name="Ferreira P."/>
            <person name="Fischer H."/>
            <person name="Fitzgerald M."/>
            <person name="Foley K."/>
            <person name="Gage D."/>
            <person name="Galagan J."/>
            <person name="Gearin G."/>
            <person name="Gnerre S."/>
            <person name="Gnirke A."/>
            <person name="Goyette A."/>
            <person name="Graham J."/>
            <person name="Grandbois E."/>
            <person name="Gyaltsen K."/>
            <person name="Hafez N."/>
            <person name="Hagopian D."/>
            <person name="Hagos B."/>
            <person name="Hall J."/>
            <person name="Hatcher B."/>
            <person name="Heller A."/>
            <person name="Higgins H."/>
            <person name="Honan T."/>
            <person name="Horn A."/>
            <person name="Houde N."/>
            <person name="Hughes L."/>
            <person name="Hulme W."/>
            <person name="Husby E."/>
            <person name="Iliev I."/>
            <person name="Jaffe D."/>
            <person name="Jones C."/>
            <person name="Kamal M."/>
            <person name="Kamat A."/>
            <person name="Kamvysselis M."/>
            <person name="Karlsson E."/>
            <person name="Kells C."/>
            <person name="Kieu A."/>
            <person name="Kisner P."/>
            <person name="Kodira C."/>
            <person name="Kulbokas E."/>
            <person name="Labutti K."/>
            <person name="Lama D."/>
            <person name="Landers T."/>
            <person name="Leger J."/>
            <person name="Levine S."/>
            <person name="Lewis D."/>
            <person name="Lewis T."/>
            <person name="Lindblad-toh K."/>
            <person name="Liu X."/>
            <person name="Lokyitsang T."/>
            <person name="Lokyitsang Y."/>
            <person name="Lucien O."/>
            <person name="Lui A."/>
            <person name="Ma L.J."/>
            <person name="Mabbitt R."/>
            <person name="Macdonald J."/>
            <person name="Maclean C."/>
            <person name="Major J."/>
            <person name="Manning J."/>
            <person name="Marabella R."/>
            <person name="Maru K."/>
            <person name="Matthews C."/>
            <person name="Mauceli E."/>
            <person name="Mccarthy M."/>
            <person name="Mcdonough S."/>
            <person name="Mcghee T."/>
            <person name="Meldrim J."/>
            <person name="Meneus L."/>
            <person name="Mesirov J."/>
            <person name="Mihalev A."/>
            <person name="Mihova T."/>
            <person name="Mikkelsen T."/>
            <person name="Mlenga V."/>
            <person name="Moru K."/>
            <person name="Mozes J."/>
            <person name="Mulrain L."/>
            <person name="Munson G."/>
            <person name="Naylor J."/>
            <person name="Newes C."/>
            <person name="Nguyen C."/>
            <person name="Nguyen N."/>
            <person name="Nguyen T."/>
            <person name="Nicol R."/>
            <person name="Nielsen C."/>
            <person name="Nizzari M."/>
            <person name="Norbu C."/>
            <person name="Norbu N."/>
            <person name="O'donnell P."/>
            <person name="Okoawo O."/>
            <person name="O'leary S."/>
            <person name="Omotosho B."/>
            <person name="O'neill K."/>
            <person name="Osman S."/>
            <person name="Parker S."/>
            <person name="Perrin D."/>
            <person name="Phunkhang P."/>
            <person name="Piqani B."/>
            <person name="Purcell S."/>
            <person name="Rachupka T."/>
            <person name="Ramasamy U."/>
            <person name="Rameau R."/>
            <person name="Ray V."/>
            <person name="Raymond C."/>
            <person name="Retta R."/>
            <person name="Richardson S."/>
            <person name="Rise C."/>
            <person name="Rodriguez J."/>
            <person name="Rogers J."/>
            <person name="Rogov P."/>
            <person name="Rutman M."/>
            <person name="Schupbach R."/>
            <person name="Seaman C."/>
            <person name="Settipalli S."/>
            <person name="Sharpe T."/>
            <person name="Sheridan J."/>
            <person name="Sherpa N."/>
            <person name="Shi J."/>
            <person name="Smirnov S."/>
            <person name="Smith C."/>
            <person name="Sougnez C."/>
            <person name="Spencer B."/>
            <person name="Stalker J."/>
            <person name="Stange-thomann N."/>
            <person name="Stavropoulos S."/>
            <person name="Stetson K."/>
            <person name="Stone C."/>
            <person name="Stone S."/>
            <person name="Stubbs M."/>
            <person name="Talamas J."/>
            <person name="Tchuinga P."/>
            <person name="Tenzing P."/>
            <person name="Tesfaye S."/>
            <person name="Theodore J."/>
            <person name="Thoulutsang Y."/>
            <person name="Topham K."/>
            <person name="Towey S."/>
            <person name="Tsamla T."/>
            <person name="Tsomo N."/>
            <person name="Vallee D."/>
            <person name="Vassiliev H."/>
            <person name="Venkataraman V."/>
            <person name="Vinson J."/>
            <person name="Vo A."/>
            <person name="Wade C."/>
            <person name="Wang S."/>
            <person name="Wangchuk T."/>
            <person name="Wangdi T."/>
            <person name="Whittaker C."/>
            <person name="Wilkinson J."/>
            <person name="Wu Y."/>
            <person name="Wyman D."/>
            <person name="Yadav S."/>
            <person name="Yang S."/>
            <person name="Yang X."/>
            <person name="Yeager S."/>
            <person name="Yee E."/>
            <person name="Young G."/>
            <person name="Zainoun J."/>
            <person name="Zembeck L."/>
            <person name="Zimmer A."/>
            <person name="Zody M."/>
            <person name="Lander E."/>
        </authorList>
    </citation>
    <scope>NUCLEOTIDE SEQUENCE [LARGE SCALE GENOMIC DNA]</scope>
</reference>